<feature type="transmembrane region" description="Helical" evidence="10">
    <location>
        <begin position="347"/>
        <end position="369"/>
    </location>
</feature>
<keyword evidence="9" id="KW-0675">Receptor</keyword>
<feature type="transmembrane region" description="Helical" evidence="10">
    <location>
        <begin position="100"/>
        <end position="123"/>
    </location>
</feature>
<dbReference type="GO" id="GO:0004984">
    <property type="term" value="F:olfactory receptor activity"/>
    <property type="evidence" value="ECO:0007669"/>
    <property type="project" value="InterPro"/>
</dbReference>
<comment type="function">
    <text evidence="1">Odorant receptor.</text>
</comment>
<evidence type="ECO:0000256" key="6">
    <source>
        <dbReference type="ARBA" id="ARBA00022989"/>
    </source>
</evidence>
<name>A0A8C9U5D2_SERCA</name>
<evidence type="ECO:0000256" key="2">
    <source>
        <dbReference type="ARBA" id="ARBA00004141"/>
    </source>
</evidence>
<dbReference type="SUPFAM" id="SSF81321">
    <property type="entry name" value="Family A G protein-coupled receptor-like"/>
    <property type="match status" value="1"/>
</dbReference>
<evidence type="ECO:0000259" key="11">
    <source>
        <dbReference type="PROSITE" id="PS50262"/>
    </source>
</evidence>
<dbReference type="Proteomes" id="UP000694409">
    <property type="component" value="Unassembled WGS sequence"/>
</dbReference>
<dbReference type="FunFam" id="1.20.1070.10:FF:000006">
    <property type="entry name" value="Olfactory receptor"/>
    <property type="match status" value="1"/>
</dbReference>
<evidence type="ECO:0000256" key="9">
    <source>
        <dbReference type="RuleBase" id="RU000688"/>
    </source>
</evidence>
<evidence type="ECO:0000256" key="10">
    <source>
        <dbReference type="SAM" id="Phobius"/>
    </source>
</evidence>
<evidence type="ECO:0000256" key="1">
    <source>
        <dbReference type="ARBA" id="ARBA00002936"/>
    </source>
</evidence>
<evidence type="ECO:0000256" key="4">
    <source>
        <dbReference type="ARBA" id="ARBA00022692"/>
    </source>
</evidence>
<dbReference type="Pfam" id="PF13853">
    <property type="entry name" value="7tm_4"/>
    <property type="match status" value="1"/>
</dbReference>
<accession>A0A8C9U5D2</accession>
<evidence type="ECO:0000256" key="7">
    <source>
        <dbReference type="ARBA" id="ARBA00023136"/>
    </source>
</evidence>
<organism evidence="12 13">
    <name type="scientific">Serinus canaria</name>
    <name type="common">Island canary</name>
    <name type="synonym">Fringilla canaria</name>
    <dbReference type="NCBI Taxonomy" id="9135"/>
    <lineage>
        <taxon>Eukaryota</taxon>
        <taxon>Metazoa</taxon>
        <taxon>Chordata</taxon>
        <taxon>Craniata</taxon>
        <taxon>Vertebrata</taxon>
        <taxon>Euteleostomi</taxon>
        <taxon>Archelosauria</taxon>
        <taxon>Archosauria</taxon>
        <taxon>Dinosauria</taxon>
        <taxon>Saurischia</taxon>
        <taxon>Theropoda</taxon>
        <taxon>Coelurosauria</taxon>
        <taxon>Aves</taxon>
        <taxon>Neognathae</taxon>
        <taxon>Neoaves</taxon>
        <taxon>Telluraves</taxon>
        <taxon>Australaves</taxon>
        <taxon>Passeriformes</taxon>
        <taxon>Passeroidea</taxon>
        <taxon>Fringillidae</taxon>
        <taxon>Carduelinae</taxon>
        <taxon>Serinus</taxon>
    </lineage>
</organism>
<reference evidence="12" key="2">
    <citation type="submission" date="2025-09" db="UniProtKB">
        <authorList>
            <consortium name="Ensembl"/>
        </authorList>
    </citation>
    <scope>IDENTIFICATION</scope>
</reference>
<protein>
    <submittedName>
        <fullName evidence="12">Olfactory receptor family 52 subfamily D member 1 (gene/pseudogene)</fullName>
    </submittedName>
</protein>
<dbReference type="InterPro" id="IPR000725">
    <property type="entry name" value="Olfact_rcpt"/>
</dbReference>
<dbReference type="PANTHER" id="PTHR26450">
    <property type="entry name" value="OLFACTORY RECEPTOR 56B1-RELATED"/>
    <property type="match status" value="1"/>
</dbReference>
<keyword evidence="7 10" id="KW-0472">Membrane</keyword>
<feature type="transmembrane region" description="Helical" evidence="10">
    <location>
        <begin position="313"/>
        <end position="335"/>
    </location>
</feature>
<dbReference type="PROSITE" id="PS50262">
    <property type="entry name" value="G_PROTEIN_RECEP_F1_2"/>
    <property type="match status" value="1"/>
</dbReference>
<dbReference type="PANTHER" id="PTHR26450:SF32">
    <property type="entry name" value="OLFACTORY RECEPTOR 52B6"/>
    <property type="match status" value="1"/>
</dbReference>
<keyword evidence="4 9" id="KW-0812">Transmembrane</keyword>
<dbReference type="Ensembl" id="ENSSCAT00000005465.1">
    <property type="protein sequence ID" value="ENSSCAP00000004732.1"/>
    <property type="gene ID" value="ENSSCAG00000003825.1"/>
</dbReference>
<dbReference type="InterPro" id="IPR017452">
    <property type="entry name" value="GPCR_Rhodpsn_7TM"/>
</dbReference>
<proteinExistence type="inferred from homology"/>
<sequence length="511" mass="55112">MFSFQPHLVGLAGQTGSSVQSTAREGTPWGGRQEPCVLLCSLSQVSGQSQAHRGGLSLLLPAQSRAGPEPGGAMYELNESSFDPITFVLTGIPGMEESHVWISVPFCLMYLTAVLGNLLLLFLIATDRSLHEPMYLFLAMLALSDLLLSTATVPKMLAIFWFGAREISFDACMAQMFFTHFSFIVESSVLLAMAFDRYVAVCAPLRYGALLTPSAIAKVAAAAVARGLCIMCPPVFLLKRLPYCGHNVMPHTYCEHMGIARLACADIRANVWYGLTTALLSSGLDVVLIAASYALILRAVFRLPTPRARLKTLGTCGSHLCVILMFYVPAFFSFLTHRFGRQVPGQVHILLANLYVVVPPMLNPIVYGVRTRQIRERGESPAAHLGAVPFGGVVALGTALSGPGLCEMLCPASGPCCGAILAGADQTPCPGGGQEPWAHQVCSHLNDTGAEINRANSAPATPVMLPQLQKKRGRDRFMVSDQNPPKLFHFCNTFFPFFVLFSSDLIKGGTL</sequence>
<dbReference type="Gene3D" id="1.20.1070.10">
    <property type="entry name" value="Rhodopsin 7-helix transmembrane proteins"/>
    <property type="match status" value="1"/>
</dbReference>
<evidence type="ECO:0000313" key="13">
    <source>
        <dbReference type="Proteomes" id="UP000694409"/>
    </source>
</evidence>
<feature type="domain" description="G-protein coupled receptors family 1 profile" evidence="11">
    <location>
        <begin position="116"/>
        <end position="367"/>
    </location>
</feature>
<keyword evidence="8 9" id="KW-0807">Transducer</keyword>
<keyword evidence="5" id="KW-0552">Olfaction</keyword>
<comment type="similarity">
    <text evidence="9">Belongs to the G-protein coupled receptor 1 family.</text>
</comment>
<dbReference type="GO" id="GO:0004930">
    <property type="term" value="F:G protein-coupled receptor activity"/>
    <property type="evidence" value="ECO:0007669"/>
    <property type="project" value="UniProtKB-KW"/>
</dbReference>
<reference evidence="12" key="1">
    <citation type="submission" date="2025-08" db="UniProtKB">
        <authorList>
            <consortium name="Ensembl"/>
        </authorList>
    </citation>
    <scope>IDENTIFICATION</scope>
</reference>
<dbReference type="CDD" id="cd15221">
    <property type="entry name" value="7tmA_OR52B-like"/>
    <property type="match status" value="1"/>
</dbReference>
<dbReference type="PROSITE" id="PS00237">
    <property type="entry name" value="G_PROTEIN_RECEP_F1_1"/>
    <property type="match status" value="1"/>
</dbReference>
<dbReference type="AlphaFoldDB" id="A0A8C9U5D2"/>
<dbReference type="GeneTree" id="ENSGT01090000260043"/>
<dbReference type="OMA" id="MESCIFL"/>
<feature type="transmembrane region" description="Helical" evidence="10">
    <location>
        <begin position="135"/>
        <end position="162"/>
    </location>
</feature>
<keyword evidence="6 10" id="KW-1133">Transmembrane helix</keyword>
<evidence type="ECO:0000256" key="3">
    <source>
        <dbReference type="ARBA" id="ARBA00022606"/>
    </source>
</evidence>
<dbReference type="InterPro" id="IPR000276">
    <property type="entry name" value="GPCR_Rhodpsn"/>
</dbReference>
<comment type="subcellular location">
    <subcellularLocation>
        <location evidence="2">Membrane</location>
        <topology evidence="2">Multi-pass membrane protein</topology>
    </subcellularLocation>
</comment>
<dbReference type="GO" id="GO:0005886">
    <property type="term" value="C:plasma membrane"/>
    <property type="evidence" value="ECO:0007669"/>
    <property type="project" value="TreeGrafter"/>
</dbReference>
<dbReference type="PRINTS" id="PR00245">
    <property type="entry name" value="OLFACTORYR"/>
</dbReference>
<keyword evidence="3" id="KW-0716">Sensory transduction</keyword>
<evidence type="ECO:0000313" key="12">
    <source>
        <dbReference type="Ensembl" id="ENSSCAP00000004732.1"/>
    </source>
</evidence>
<evidence type="ECO:0000256" key="8">
    <source>
        <dbReference type="ARBA" id="ARBA00023224"/>
    </source>
</evidence>
<keyword evidence="13" id="KW-1185">Reference proteome</keyword>
<keyword evidence="9" id="KW-0297">G-protein coupled receptor</keyword>
<dbReference type="InterPro" id="IPR050402">
    <property type="entry name" value="OR51/52/56-like"/>
</dbReference>
<feature type="transmembrane region" description="Helical" evidence="10">
    <location>
        <begin position="174"/>
        <end position="195"/>
    </location>
</feature>
<feature type="transmembrane region" description="Helical" evidence="10">
    <location>
        <begin position="215"/>
        <end position="237"/>
    </location>
</feature>
<evidence type="ECO:0000256" key="5">
    <source>
        <dbReference type="ARBA" id="ARBA00022725"/>
    </source>
</evidence>
<dbReference type="PRINTS" id="PR00237">
    <property type="entry name" value="GPCRRHODOPSN"/>
</dbReference>
<feature type="transmembrane region" description="Helical" evidence="10">
    <location>
        <begin position="278"/>
        <end position="301"/>
    </location>
</feature>